<keyword evidence="3" id="KW-0732">Signal</keyword>
<dbReference type="SUPFAM" id="SSF49313">
    <property type="entry name" value="Cadherin-like"/>
    <property type="match status" value="1"/>
</dbReference>
<comment type="caution">
    <text evidence="10">The sequence shown here is derived from an EMBL/GenBank/DDBJ whole genome shotgun (WGS) entry which is preliminary data.</text>
</comment>
<dbReference type="GO" id="GO:0007156">
    <property type="term" value="P:homophilic cell adhesion via plasma membrane adhesion molecules"/>
    <property type="evidence" value="ECO:0007669"/>
    <property type="project" value="InterPro"/>
</dbReference>
<dbReference type="GO" id="GO:0016477">
    <property type="term" value="P:cell migration"/>
    <property type="evidence" value="ECO:0007669"/>
    <property type="project" value="TreeGrafter"/>
</dbReference>
<dbReference type="Proteomes" id="UP001321473">
    <property type="component" value="Unassembled WGS sequence"/>
</dbReference>
<dbReference type="GO" id="GO:0008013">
    <property type="term" value="F:beta-catenin binding"/>
    <property type="evidence" value="ECO:0007669"/>
    <property type="project" value="TreeGrafter"/>
</dbReference>
<dbReference type="GO" id="GO:0045296">
    <property type="term" value="F:cadherin binding"/>
    <property type="evidence" value="ECO:0007669"/>
    <property type="project" value="TreeGrafter"/>
</dbReference>
<dbReference type="PANTHER" id="PTHR24027:SF438">
    <property type="entry name" value="CADHERIN 23"/>
    <property type="match status" value="1"/>
</dbReference>
<dbReference type="InterPro" id="IPR020894">
    <property type="entry name" value="Cadherin_CS"/>
</dbReference>
<evidence type="ECO:0000256" key="3">
    <source>
        <dbReference type="ARBA" id="ARBA00022729"/>
    </source>
</evidence>
<dbReference type="InterPro" id="IPR002126">
    <property type="entry name" value="Cadherin-like_dom"/>
</dbReference>
<evidence type="ECO:0000256" key="7">
    <source>
        <dbReference type="ARBA" id="ARBA00023136"/>
    </source>
</evidence>
<dbReference type="Pfam" id="PF00028">
    <property type="entry name" value="Cadherin"/>
    <property type="match status" value="1"/>
</dbReference>
<dbReference type="AlphaFoldDB" id="A0AAQ4F2M4"/>
<evidence type="ECO:0000256" key="6">
    <source>
        <dbReference type="ARBA" id="ARBA00022989"/>
    </source>
</evidence>
<evidence type="ECO:0000313" key="11">
    <source>
        <dbReference type="Proteomes" id="UP001321473"/>
    </source>
</evidence>
<dbReference type="PROSITE" id="PS00232">
    <property type="entry name" value="CADHERIN_1"/>
    <property type="match status" value="1"/>
</dbReference>
<dbReference type="GO" id="GO:0005509">
    <property type="term" value="F:calcium ion binding"/>
    <property type="evidence" value="ECO:0007669"/>
    <property type="project" value="UniProtKB-UniRule"/>
</dbReference>
<feature type="domain" description="Cadherin" evidence="9">
    <location>
        <begin position="27"/>
        <end position="99"/>
    </location>
</feature>
<evidence type="ECO:0000256" key="4">
    <source>
        <dbReference type="ARBA" id="ARBA00022737"/>
    </source>
</evidence>
<evidence type="ECO:0000259" key="9">
    <source>
        <dbReference type="PROSITE" id="PS50268"/>
    </source>
</evidence>
<feature type="non-terminal residue" evidence="10">
    <location>
        <position position="100"/>
    </location>
</feature>
<dbReference type="EMBL" id="JARKHS020008212">
    <property type="protein sequence ID" value="KAK8780968.1"/>
    <property type="molecule type" value="Genomic_DNA"/>
</dbReference>
<evidence type="ECO:0000256" key="5">
    <source>
        <dbReference type="ARBA" id="ARBA00022837"/>
    </source>
</evidence>
<keyword evidence="7" id="KW-0472">Membrane</keyword>
<evidence type="ECO:0000256" key="8">
    <source>
        <dbReference type="PROSITE-ProRule" id="PRU00043"/>
    </source>
</evidence>
<gene>
    <name evidence="10" type="ORF">V5799_017691</name>
</gene>
<dbReference type="GO" id="GO:0008104">
    <property type="term" value="P:intracellular protein localization"/>
    <property type="evidence" value="ECO:0007669"/>
    <property type="project" value="UniProtKB-ARBA"/>
</dbReference>
<keyword evidence="6" id="KW-1133">Transmembrane helix</keyword>
<evidence type="ECO:0000256" key="1">
    <source>
        <dbReference type="ARBA" id="ARBA00004167"/>
    </source>
</evidence>
<proteinExistence type="predicted"/>
<dbReference type="PROSITE" id="PS50268">
    <property type="entry name" value="CADHERIN_2"/>
    <property type="match status" value="1"/>
</dbReference>
<keyword evidence="2" id="KW-0812">Transmembrane</keyword>
<dbReference type="Gene3D" id="2.60.40.60">
    <property type="entry name" value="Cadherins"/>
    <property type="match status" value="1"/>
</dbReference>
<dbReference type="GO" id="GO:0016342">
    <property type="term" value="C:catenin complex"/>
    <property type="evidence" value="ECO:0007669"/>
    <property type="project" value="TreeGrafter"/>
</dbReference>
<dbReference type="InterPro" id="IPR039808">
    <property type="entry name" value="Cadherin"/>
</dbReference>
<keyword evidence="5 8" id="KW-0106">Calcium</keyword>
<sequence length="100" mass="11482">MDNSLRYALTKVEVLVTDINDNVPVFDYDMYNITVMENLPPGFTVVQVHAVDKDSGDNADFLYHLVDETGGFSIDEKEGWIRVRDPSKLDREKVDKLTMR</sequence>
<dbReference type="InterPro" id="IPR015919">
    <property type="entry name" value="Cadherin-like_sf"/>
</dbReference>
<dbReference type="PANTHER" id="PTHR24027">
    <property type="entry name" value="CADHERIN-23"/>
    <property type="match status" value="1"/>
</dbReference>
<keyword evidence="11" id="KW-1185">Reference proteome</keyword>
<dbReference type="PRINTS" id="PR00205">
    <property type="entry name" value="CADHERIN"/>
</dbReference>
<reference evidence="10 11" key="1">
    <citation type="journal article" date="2023" name="Arcadia Sci">
        <title>De novo assembly of a long-read Amblyomma americanum tick genome.</title>
        <authorList>
            <person name="Chou S."/>
            <person name="Poskanzer K.E."/>
            <person name="Rollins M."/>
            <person name="Thuy-Boun P.S."/>
        </authorList>
    </citation>
    <scope>NUCLEOTIDE SEQUENCE [LARGE SCALE GENOMIC DNA]</scope>
    <source>
        <strain evidence="10">F_SG_1</strain>
        <tissue evidence="10">Salivary glands</tissue>
    </source>
</reference>
<evidence type="ECO:0000256" key="2">
    <source>
        <dbReference type="ARBA" id="ARBA00022692"/>
    </source>
</evidence>
<comment type="subcellular location">
    <subcellularLocation>
        <location evidence="1">Membrane</location>
        <topology evidence="1">Single-pass membrane protein</topology>
    </subcellularLocation>
</comment>
<name>A0AAQ4F2M4_AMBAM</name>
<keyword evidence="4" id="KW-0677">Repeat</keyword>
<organism evidence="10 11">
    <name type="scientific">Amblyomma americanum</name>
    <name type="common">Lone star tick</name>
    <dbReference type="NCBI Taxonomy" id="6943"/>
    <lineage>
        <taxon>Eukaryota</taxon>
        <taxon>Metazoa</taxon>
        <taxon>Ecdysozoa</taxon>
        <taxon>Arthropoda</taxon>
        <taxon>Chelicerata</taxon>
        <taxon>Arachnida</taxon>
        <taxon>Acari</taxon>
        <taxon>Parasitiformes</taxon>
        <taxon>Ixodida</taxon>
        <taxon>Ixodoidea</taxon>
        <taxon>Ixodidae</taxon>
        <taxon>Amblyomminae</taxon>
        <taxon>Amblyomma</taxon>
    </lineage>
</organism>
<evidence type="ECO:0000313" key="10">
    <source>
        <dbReference type="EMBL" id="KAK8780968.1"/>
    </source>
</evidence>
<accession>A0AAQ4F2M4</accession>
<protein>
    <recommendedName>
        <fullName evidence="9">Cadherin domain-containing protein</fullName>
    </recommendedName>
</protein>
<dbReference type="CDD" id="cd11304">
    <property type="entry name" value="Cadherin_repeat"/>
    <property type="match status" value="1"/>
</dbReference>
<dbReference type="FunFam" id="2.60.40.60:FF:000033">
    <property type="entry name" value="FAT atypical cadherin 1"/>
    <property type="match status" value="1"/>
</dbReference>